<dbReference type="PANTHER" id="PTHR43649:SF12">
    <property type="entry name" value="DIACETYLCHITOBIOSE BINDING PROTEIN DASA"/>
    <property type="match status" value="1"/>
</dbReference>
<dbReference type="Pfam" id="PF01547">
    <property type="entry name" value="SBP_bac_1"/>
    <property type="match status" value="1"/>
</dbReference>
<protein>
    <submittedName>
        <fullName evidence="4">ABC-type sugar transport system, periplasmic component</fullName>
    </submittedName>
</protein>
<sequence length="683" mass="76347">MALHTVIKRCLCILLFGVMSAVGAEPVVELVSGEKEPYIGVNLWNKGYAHQVVTEAFKRSGVSVHISFHPWARASAMAQRGKVQGIVPVYEGAFPEQDFRLSDPFPGDSIGILKRKDNYFQYPVPPSVNLMQALSGLSGGVIGLVRGESTLQELRSIPGVQIEEVTSELQNIDKLAINRIQFVLIDKFTAADLIVGYRPHYIGKLDFVYPPLASKHFHVAFSTRHGAADKWVTAFNHGLRQMREDGTLDRLRFEYGLLPNVDSGDNKVRLVIGTVNNPDMVIMQGLAKVFEEQNPDIELDWRIINESTLRRRLLGDLAISGGQFDVMTIGIYEIPLWAGNAWISPIDPLPEAYRIEDILLTVRQSLTYKEQLYALPFYGESVMTYYRKDLLRKAGLTMPEHPTFADIERIAHALHDPDNQVYGICLRGKPGWGENVALLSSLAHAFGARWFDMDWTPQLDSKEWRQTLDYYVNLITASGPPNPTSLGYRESLDLFAQGHCAVWIDATVAASFLYNPEFSQVSDKTGFAPAPRGKMNQSWLWAWSLAIPAASKHKAAAKKFITWATSKEYIDLVAKTKGWVTVPPGTRRSTYENPAYHQAAPFSHQVLNAIERSDVSKVTALPVPYTGAQYVSINEFSSFGAQISLHFANILENKITIDDALKKSQALIKNQMINSGYLKERGD</sequence>
<dbReference type="Gene3D" id="3.40.190.10">
    <property type="entry name" value="Periplasmic binding protein-like II"/>
    <property type="match status" value="4"/>
</dbReference>
<dbReference type="eggNOG" id="COG0834">
    <property type="taxonomic scope" value="Bacteria"/>
</dbReference>
<evidence type="ECO:0000256" key="3">
    <source>
        <dbReference type="SAM" id="SignalP"/>
    </source>
</evidence>
<keyword evidence="4" id="KW-0762">Sugar transport</keyword>
<comment type="similarity">
    <text evidence="2">Belongs to the bacterial solute-binding protein 1 family.</text>
</comment>
<dbReference type="PANTHER" id="PTHR43649">
    <property type="entry name" value="ARABINOSE-BINDING PROTEIN-RELATED"/>
    <property type="match status" value="1"/>
</dbReference>
<dbReference type="Proteomes" id="UP000000238">
    <property type="component" value="Chromosome"/>
</dbReference>
<organism evidence="4 5">
    <name type="scientific">Hahella chejuensis (strain KCTC 2396)</name>
    <dbReference type="NCBI Taxonomy" id="349521"/>
    <lineage>
        <taxon>Bacteria</taxon>
        <taxon>Pseudomonadati</taxon>
        <taxon>Pseudomonadota</taxon>
        <taxon>Gammaproteobacteria</taxon>
        <taxon>Oceanospirillales</taxon>
        <taxon>Hahellaceae</taxon>
        <taxon>Hahella</taxon>
    </lineage>
</organism>
<dbReference type="EMBL" id="CP000155">
    <property type="protein sequence ID" value="ABC29881.1"/>
    <property type="molecule type" value="Genomic_DNA"/>
</dbReference>
<dbReference type="eggNOG" id="COG1653">
    <property type="taxonomic scope" value="Bacteria"/>
</dbReference>
<accession>Q2SHJ3</accession>
<dbReference type="HOGENOM" id="CLU_398306_0_0_6"/>
<gene>
    <name evidence="4" type="ordered locus">HCH_03116</name>
</gene>
<dbReference type="SUPFAM" id="SSF53850">
    <property type="entry name" value="Periplasmic binding protein-like II"/>
    <property type="match status" value="2"/>
</dbReference>
<feature type="signal peptide" evidence="3">
    <location>
        <begin position="1"/>
        <end position="24"/>
    </location>
</feature>
<evidence type="ECO:0000256" key="2">
    <source>
        <dbReference type="ARBA" id="ARBA00008520"/>
    </source>
</evidence>
<keyword evidence="3" id="KW-0732">Signal</keyword>
<dbReference type="KEGG" id="hch:HCH_03116"/>
<dbReference type="OrthoDB" id="9804061at2"/>
<dbReference type="STRING" id="349521.HCH_03116"/>
<dbReference type="GO" id="GO:0042597">
    <property type="term" value="C:periplasmic space"/>
    <property type="evidence" value="ECO:0007669"/>
    <property type="project" value="UniProtKB-SubCell"/>
</dbReference>
<keyword evidence="4" id="KW-0813">Transport</keyword>
<name>Q2SHJ3_HAHCH</name>
<keyword evidence="5" id="KW-1185">Reference proteome</keyword>
<feature type="chain" id="PRO_5004215562" evidence="3">
    <location>
        <begin position="25"/>
        <end position="683"/>
    </location>
</feature>
<evidence type="ECO:0000256" key="1">
    <source>
        <dbReference type="ARBA" id="ARBA00004418"/>
    </source>
</evidence>
<evidence type="ECO:0000313" key="5">
    <source>
        <dbReference type="Proteomes" id="UP000000238"/>
    </source>
</evidence>
<dbReference type="RefSeq" id="WP_011396950.1">
    <property type="nucleotide sequence ID" value="NC_007645.1"/>
</dbReference>
<dbReference type="CDD" id="cd13585">
    <property type="entry name" value="PBP2_TMBP_like"/>
    <property type="match status" value="1"/>
</dbReference>
<dbReference type="AlphaFoldDB" id="Q2SHJ3"/>
<evidence type="ECO:0000313" key="4">
    <source>
        <dbReference type="EMBL" id="ABC29881.1"/>
    </source>
</evidence>
<dbReference type="InterPro" id="IPR006059">
    <property type="entry name" value="SBP"/>
</dbReference>
<comment type="subcellular location">
    <subcellularLocation>
        <location evidence="1">Periplasm</location>
    </subcellularLocation>
</comment>
<reference evidence="4 5" key="1">
    <citation type="journal article" date="2005" name="Nucleic Acids Res.">
        <title>Genomic blueprint of Hahella chejuensis, a marine microbe producing an algicidal agent.</title>
        <authorList>
            <person name="Jeong H."/>
            <person name="Yim J.H."/>
            <person name="Lee C."/>
            <person name="Choi S.-H."/>
            <person name="Park Y.K."/>
            <person name="Yoon S.H."/>
            <person name="Hur C.-G."/>
            <person name="Kang H.-Y."/>
            <person name="Kim D."/>
            <person name="Lee H.H."/>
            <person name="Park K.H."/>
            <person name="Park S.-H."/>
            <person name="Park H.-S."/>
            <person name="Lee H.K."/>
            <person name="Oh T.K."/>
            <person name="Kim J.F."/>
        </authorList>
    </citation>
    <scope>NUCLEOTIDE SEQUENCE [LARGE SCALE GENOMIC DNA]</scope>
    <source>
        <strain evidence="4 5">KCTC 2396</strain>
    </source>
</reference>
<proteinExistence type="inferred from homology"/>
<dbReference type="InterPro" id="IPR050490">
    <property type="entry name" value="Bact_solute-bd_prot1"/>
</dbReference>